<gene>
    <name evidence="2" type="ORF">F7725_027154</name>
</gene>
<feature type="compositionally biased region" description="Basic and acidic residues" evidence="1">
    <location>
        <begin position="112"/>
        <end position="122"/>
    </location>
</feature>
<comment type="caution">
    <text evidence="2">The sequence shown here is derived from an EMBL/GenBank/DDBJ whole genome shotgun (WGS) entry which is preliminary data.</text>
</comment>
<name>A0A7J5XC42_DISMA</name>
<accession>A0A7J5XC42</accession>
<protein>
    <submittedName>
        <fullName evidence="2">Uncharacterized protein</fullName>
    </submittedName>
</protein>
<dbReference type="AlphaFoldDB" id="A0A7J5XC42"/>
<dbReference type="EMBL" id="JAAKFY010000025">
    <property type="protein sequence ID" value="KAF3834596.1"/>
    <property type="molecule type" value="Genomic_DNA"/>
</dbReference>
<proteinExistence type="predicted"/>
<evidence type="ECO:0000313" key="3">
    <source>
        <dbReference type="Proteomes" id="UP000518266"/>
    </source>
</evidence>
<reference evidence="2 3" key="1">
    <citation type="submission" date="2020-03" db="EMBL/GenBank/DDBJ databases">
        <title>Dissostichus mawsoni Genome sequencing and assembly.</title>
        <authorList>
            <person name="Park H."/>
        </authorList>
    </citation>
    <scope>NUCLEOTIDE SEQUENCE [LARGE SCALE GENOMIC DNA]</scope>
    <source>
        <strain evidence="2">DM0001</strain>
        <tissue evidence="2">Muscle</tissue>
    </source>
</reference>
<evidence type="ECO:0000313" key="2">
    <source>
        <dbReference type="EMBL" id="KAF3834596.1"/>
    </source>
</evidence>
<sequence length="380" mass="41087">MLKGNKETSEQEGLGQEGEVQHHGGRVLQVLLPQVGEPAHGGAVDDAVIRRPADVHDREGSSGELVGSQLSGGTERLQPVQLLSDLEDAEQLHVLHVGNQQTLTRVHRQPDVRRVEDGEVKQAEGGSLHQSERSSEVTLMKKGMKLSLTPRLSHRDFSSFLSAASRLSSTSSHEGSAAPPSSCAPSHAVGGGWIAWNSVGGMMAPVCFARKFKISSFRIRGARGGRLRLVTFDLLVGVLLSSHGRRLHHYLSVLLTVAGLGLDVHQRFPHQRRGVHLVVKPRDDSVVAAGDGDGRLVALHLADTVELRHLIALLHVPEGQTATTAHHSFTVTSMMPSPIRRNTVKEPLVTAAISTLYRWRHSCTPLSAANQRGVYCSPSD</sequence>
<keyword evidence="3" id="KW-1185">Reference proteome</keyword>
<organism evidence="2 3">
    <name type="scientific">Dissostichus mawsoni</name>
    <name type="common">Antarctic cod</name>
    <dbReference type="NCBI Taxonomy" id="36200"/>
    <lineage>
        <taxon>Eukaryota</taxon>
        <taxon>Metazoa</taxon>
        <taxon>Chordata</taxon>
        <taxon>Craniata</taxon>
        <taxon>Vertebrata</taxon>
        <taxon>Euteleostomi</taxon>
        <taxon>Actinopterygii</taxon>
        <taxon>Neopterygii</taxon>
        <taxon>Teleostei</taxon>
        <taxon>Neoteleostei</taxon>
        <taxon>Acanthomorphata</taxon>
        <taxon>Eupercaria</taxon>
        <taxon>Perciformes</taxon>
        <taxon>Notothenioidei</taxon>
        <taxon>Nototheniidae</taxon>
        <taxon>Dissostichus</taxon>
    </lineage>
</organism>
<feature type="region of interest" description="Disordered" evidence="1">
    <location>
        <begin position="112"/>
        <end position="139"/>
    </location>
</feature>
<evidence type="ECO:0000256" key="1">
    <source>
        <dbReference type="SAM" id="MobiDB-lite"/>
    </source>
</evidence>
<dbReference type="Proteomes" id="UP000518266">
    <property type="component" value="Unassembled WGS sequence"/>
</dbReference>
<feature type="region of interest" description="Disordered" evidence="1">
    <location>
        <begin position="1"/>
        <end position="22"/>
    </location>
</feature>